<keyword evidence="2" id="KW-0648">Protein biosynthesis</keyword>
<keyword evidence="3" id="KW-1185">Reference proteome</keyword>
<accession>A0ABV7SY07</accession>
<dbReference type="Gene3D" id="3.10.50.30">
    <property type="entry name" value="Transcription elongation factor, GreA/GreB, C-terminal domain"/>
    <property type="match status" value="1"/>
</dbReference>
<feature type="domain" description="Transcription elongation factor GreA/GreB C-terminal" evidence="1">
    <location>
        <begin position="83"/>
        <end position="151"/>
    </location>
</feature>
<dbReference type="Proteomes" id="UP001595713">
    <property type="component" value="Unassembled WGS sequence"/>
</dbReference>
<dbReference type="InterPro" id="IPR001437">
    <property type="entry name" value="Tscrpt_elong_fac_GreA/B_C"/>
</dbReference>
<dbReference type="SUPFAM" id="SSF54534">
    <property type="entry name" value="FKBP-like"/>
    <property type="match status" value="1"/>
</dbReference>
<sequence length="155" mass="16513">MSVAFRRDSDEEVLEPKFEMPIAPGPNLVTARGLRLLNEKVIEIQAAVAAATEDGARDELKRTLRYWHTRQTTAELAPAPAPGVVGIGSSVTVRMNRAERVIHIVGGDEAAPASGLVGFQAPLPQALIGAEVGERVEFNGVADAIEILAIEHQGD</sequence>
<gene>
    <name evidence="2" type="ORF">ACFONA_08370</name>
</gene>
<protein>
    <submittedName>
        <fullName evidence="2">GreA/GreB family elongation factor</fullName>
    </submittedName>
</protein>
<proteinExistence type="predicted"/>
<name>A0ABV7SY07_9SPHN</name>
<dbReference type="RefSeq" id="WP_261295400.1">
    <property type="nucleotide sequence ID" value="NZ_JANQBK010000015.1"/>
</dbReference>
<evidence type="ECO:0000313" key="2">
    <source>
        <dbReference type="EMBL" id="MFC3580180.1"/>
    </source>
</evidence>
<evidence type="ECO:0000313" key="3">
    <source>
        <dbReference type="Proteomes" id="UP001595713"/>
    </source>
</evidence>
<dbReference type="InterPro" id="IPR036953">
    <property type="entry name" value="GreA/GreB_C_sf"/>
</dbReference>
<keyword evidence="2" id="KW-0251">Elongation factor</keyword>
<evidence type="ECO:0000259" key="1">
    <source>
        <dbReference type="Pfam" id="PF01272"/>
    </source>
</evidence>
<reference evidence="3" key="1">
    <citation type="journal article" date="2019" name="Int. J. Syst. Evol. Microbiol.">
        <title>The Global Catalogue of Microorganisms (GCM) 10K type strain sequencing project: providing services to taxonomists for standard genome sequencing and annotation.</title>
        <authorList>
            <consortium name="The Broad Institute Genomics Platform"/>
            <consortium name="The Broad Institute Genome Sequencing Center for Infectious Disease"/>
            <person name="Wu L."/>
            <person name="Ma J."/>
        </authorList>
    </citation>
    <scope>NUCLEOTIDE SEQUENCE [LARGE SCALE GENOMIC DNA]</scope>
    <source>
        <strain evidence="3">KCTC 42739</strain>
    </source>
</reference>
<dbReference type="EMBL" id="JBHRXP010000003">
    <property type="protein sequence ID" value="MFC3580180.1"/>
    <property type="molecule type" value="Genomic_DNA"/>
</dbReference>
<dbReference type="Pfam" id="PF01272">
    <property type="entry name" value="GreA_GreB"/>
    <property type="match status" value="1"/>
</dbReference>
<comment type="caution">
    <text evidence="2">The sequence shown here is derived from an EMBL/GenBank/DDBJ whole genome shotgun (WGS) entry which is preliminary data.</text>
</comment>
<dbReference type="GO" id="GO:0003746">
    <property type="term" value="F:translation elongation factor activity"/>
    <property type="evidence" value="ECO:0007669"/>
    <property type="project" value="UniProtKB-KW"/>
</dbReference>
<organism evidence="2 3">
    <name type="scientific">Sphingomonas hylomeconis</name>
    <dbReference type="NCBI Taxonomy" id="1395958"/>
    <lineage>
        <taxon>Bacteria</taxon>
        <taxon>Pseudomonadati</taxon>
        <taxon>Pseudomonadota</taxon>
        <taxon>Alphaproteobacteria</taxon>
        <taxon>Sphingomonadales</taxon>
        <taxon>Sphingomonadaceae</taxon>
        <taxon>Sphingomonas</taxon>
    </lineage>
</organism>